<dbReference type="HAMAP" id="MF_00278">
    <property type="entry name" value="HisH"/>
    <property type="match status" value="1"/>
</dbReference>
<dbReference type="PRINTS" id="PR00097">
    <property type="entry name" value="ANTSNTHASEII"/>
</dbReference>
<keyword evidence="4 12" id="KW-0963">Cytoplasm</keyword>
<comment type="caution">
    <text evidence="15">The sequence shown here is derived from an EMBL/GenBank/DDBJ whole genome shotgun (WGS) entry which is preliminary data.</text>
</comment>
<name>A0A1J5HJ58_9BACT</name>
<dbReference type="InterPro" id="IPR010139">
    <property type="entry name" value="Imidazole-glycPsynth_HisH"/>
</dbReference>
<dbReference type="PANTHER" id="PTHR42701">
    <property type="entry name" value="IMIDAZOLE GLYCEROL PHOSPHATE SYNTHASE SUBUNIT HISH"/>
    <property type="match status" value="1"/>
</dbReference>
<accession>A0A1J5HJ58</accession>
<evidence type="ECO:0000256" key="9">
    <source>
        <dbReference type="ARBA" id="ARBA00023239"/>
    </source>
</evidence>
<keyword evidence="6 12" id="KW-0378">Hydrolase</keyword>
<protein>
    <recommendedName>
        <fullName evidence="12">Imidazole glycerol phosphate synthase subunit HisH</fullName>
        <ecNumber evidence="12">4.3.2.10</ecNumber>
    </recommendedName>
    <alternativeName>
        <fullName evidence="12">IGP synthase glutaminase subunit</fullName>
        <ecNumber evidence="12">3.5.1.2</ecNumber>
    </alternativeName>
    <alternativeName>
        <fullName evidence="12">IGP synthase subunit HisH</fullName>
    </alternativeName>
    <alternativeName>
        <fullName evidence="12">ImGP synthase subunit HisH</fullName>
        <shortName evidence="12">IGPS subunit HisH</shortName>
    </alternativeName>
</protein>
<evidence type="ECO:0000256" key="5">
    <source>
        <dbReference type="ARBA" id="ARBA00022605"/>
    </source>
</evidence>
<dbReference type="GO" id="GO:0016829">
    <property type="term" value="F:lyase activity"/>
    <property type="evidence" value="ECO:0007669"/>
    <property type="project" value="UniProtKB-KW"/>
</dbReference>
<evidence type="ECO:0000256" key="13">
    <source>
        <dbReference type="PIRSR" id="PIRSR000495-1"/>
    </source>
</evidence>
<evidence type="ECO:0000256" key="3">
    <source>
        <dbReference type="ARBA" id="ARBA00011152"/>
    </source>
</evidence>
<keyword evidence="9 12" id="KW-0456">Lyase</keyword>
<feature type="active site" description="Nucleophile" evidence="12 13">
    <location>
        <position position="79"/>
    </location>
</feature>
<dbReference type="GO" id="GO:0005737">
    <property type="term" value="C:cytoplasm"/>
    <property type="evidence" value="ECO:0007669"/>
    <property type="project" value="UniProtKB-SubCell"/>
</dbReference>
<evidence type="ECO:0000256" key="12">
    <source>
        <dbReference type="HAMAP-Rule" id="MF_00278"/>
    </source>
</evidence>
<dbReference type="PROSITE" id="PS51273">
    <property type="entry name" value="GATASE_TYPE_1"/>
    <property type="match status" value="1"/>
</dbReference>
<keyword evidence="5 12" id="KW-0028">Amino-acid biosynthesis</keyword>
<proteinExistence type="inferred from homology"/>
<evidence type="ECO:0000256" key="4">
    <source>
        <dbReference type="ARBA" id="ARBA00022490"/>
    </source>
</evidence>
<evidence type="ECO:0000256" key="1">
    <source>
        <dbReference type="ARBA" id="ARBA00004496"/>
    </source>
</evidence>
<dbReference type="Proteomes" id="UP000183758">
    <property type="component" value="Unassembled WGS sequence"/>
</dbReference>
<dbReference type="AlphaFoldDB" id="A0A1J5HJ58"/>
<comment type="subcellular location">
    <subcellularLocation>
        <location evidence="1 12">Cytoplasm</location>
    </subcellularLocation>
</comment>
<evidence type="ECO:0000256" key="2">
    <source>
        <dbReference type="ARBA" id="ARBA00005091"/>
    </source>
</evidence>
<dbReference type="Pfam" id="PF00117">
    <property type="entry name" value="GATase"/>
    <property type="match status" value="1"/>
</dbReference>
<dbReference type="PIRSF" id="PIRSF000495">
    <property type="entry name" value="Amidotransf_hisH"/>
    <property type="match status" value="1"/>
</dbReference>
<dbReference type="CDD" id="cd01748">
    <property type="entry name" value="GATase1_IGP_Synthase"/>
    <property type="match status" value="1"/>
</dbReference>
<dbReference type="GO" id="GO:0004359">
    <property type="term" value="F:glutaminase activity"/>
    <property type="evidence" value="ECO:0007669"/>
    <property type="project" value="UniProtKB-EC"/>
</dbReference>
<dbReference type="EMBL" id="MNZM01000031">
    <property type="protein sequence ID" value="OIP85269.1"/>
    <property type="molecule type" value="Genomic_DNA"/>
</dbReference>
<evidence type="ECO:0000259" key="14">
    <source>
        <dbReference type="Pfam" id="PF00117"/>
    </source>
</evidence>
<organism evidence="15 16">
    <name type="scientific">Candidatus Roizmanbacteria bacterium CG2_30_33_16</name>
    <dbReference type="NCBI Taxonomy" id="1805340"/>
    <lineage>
        <taxon>Bacteria</taxon>
        <taxon>Candidatus Roizmaniibacteriota</taxon>
    </lineage>
</organism>
<dbReference type="UniPathway" id="UPA00031">
    <property type="reaction ID" value="UER00010"/>
</dbReference>
<evidence type="ECO:0000313" key="16">
    <source>
        <dbReference type="Proteomes" id="UP000183758"/>
    </source>
</evidence>
<sequence>MIVIIDYGLGNLGSVKNALDKLGVDSMVSKSVKDIEKATGLVLPGVGSATEGMKNLRKSGLNKVILKQIKLKKPILGICLGMQLLFFLSEEGNTECLNVIEGKVKRFNNKLKVPQIGWNQVKQKPSKLFLGIKDKSYFYFVHSYYCQASEEKIIIGSTEYGINFTSAIEDKNIFGVQFHPEKSGENGLKLLKNFADIVYANNTGN</sequence>
<gene>
    <name evidence="12" type="primary">hisH</name>
    <name evidence="15" type="ORF">AUK04_01305</name>
</gene>
<dbReference type="PANTHER" id="PTHR42701:SF1">
    <property type="entry name" value="IMIDAZOLE GLYCEROL PHOSPHATE SYNTHASE SUBUNIT HISH"/>
    <property type="match status" value="1"/>
</dbReference>
<comment type="catalytic activity">
    <reaction evidence="10 12">
        <text>5-[(5-phospho-1-deoxy-D-ribulos-1-ylimino)methylamino]-1-(5-phospho-beta-D-ribosyl)imidazole-4-carboxamide + L-glutamine = D-erythro-1-(imidazol-4-yl)glycerol 3-phosphate + 5-amino-1-(5-phospho-beta-D-ribosyl)imidazole-4-carboxamide + L-glutamate + H(+)</text>
        <dbReference type="Rhea" id="RHEA:24793"/>
        <dbReference type="ChEBI" id="CHEBI:15378"/>
        <dbReference type="ChEBI" id="CHEBI:29985"/>
        <dbReference type="ChEBI" id="CHEBI:58278"/>
        <dbReference type="ChEBI" id="CHEBI:58359"/>
        <dbReference type="ChEBI" id="CHEBI:58475"/>
        <dbReference type="ChEBI" id="CHEBI:58525"/>
        <dbReference type="EC" id="4.3.2.10"/>
    </reaction>
</comment>
<comment type="catalytic activity">
    <reaction evidence="11 12">
        <text>L-glutamine + H2O = L-glutamate + NH4(+)</text>
        <dbReference type="Rhea" id="RHEA:15889"/>
        <dbReference type="ChEBI" id="CHEBI:15377"/>
        <dbReference type="ChEBI" id="CHEBI:28938"/>
        <dbReference type="ChEBI" id="CHEBI:29985"/>
        <dbReference type="ChEBI" id="CHEBI:58359"/>
        <dbReference type="EC" id="3.5.1.2"/>
    </reaction>
</comment>
<reference evidence="15 16" key="1">
    <citation type="journal article" date="2016" name="Environ. Microbiol.">
        <title>Genomic resolution of a cold subsurface aquifer community provides metabolic insights for novel microbes adapted to high CO concentrations.</title>
        <authorList>
            <person name="Probst A.J."/>
            <person name="Castelle C.J."/>
            <person name="Singh A."/>
            <person name="Brown C.T."/>
            <person name="Anantharaman K."/>
            <person name="Sharon I."/>
            <person name="Hug L.A."/>
            <person name="Burstein D."/>
            <person name="Emerson J.B."/>
            <person name="Thomas B.C."/>
            <person name="Banfield J.F."/>
        </authorList>
    </citation>
    <scope>NUCLEOTIDE SEQUENCE [LARGE SCALE GENOMIC DNA]</scope>
    <source>
        <strain evidence="15">CG2_30_33_16</strain>
    </source>
</reference>
<dbReference type="EC" id="3.5.1.2" evidence="12"/>
<comment type="subunit">
    <text evidence="3 12">Heterodimer of HisH and HisF.</text>
</comment>
<feature type="active site" evidence="12 13">
    <location>
        <position position="181"/>
    </location>
</feature>
<evidence type="ECO:0000256" key="7">
    <source>
        <dbReference type="ARBA" id="ARBA00022962"/>
    </source>
</evidence>
<evidence type="ECO:0000256" key="6">
    <source>
        <dbReference type="ARBA" id="ARBA00022801"/>
    </source>
</evidence>
<feature type="domain" description="Glutamine amidotransferase" evidence="14">
    <location>
        <begin position="3"/>
        <end position="195"/>
    </location>
</feature>
<keyword evidence="7 12" id="KW-0315">Glutamine amidotransferase</keyword>
<dbReference type="InterPro" id="IPR029062">
    <property type="entry name" value="Class_I_gatase-like"/>
</dbReference>
<dbReference type="InterPro" id="IPR017926">
    <property type="entry name" value="GATASE"/>
</dbReference>
<dbReference type="Gene3D" id="3.40.50.880">
    <property type="match status" value="1"/>
</dbReference>
<comment type="function">
    <text evidence="12">IGPS catalyzes the conversion of PRFAR and glutamine to IGP, AICAR and glutamate. The HisH subunit catalyzes the hydrolysis of glutamine to glutamate and ammonia as part of the synthesis of IGP and AICAR. The resulting ammonia molecule is channeled to the active site of HisF.</text>
</comment>
<evidence type="ECO:0000256" key="8">
    <source>
        <dbReference type="ARBA" id="ARBA00023102"/>
    </source>
</evidence>
<evidence type="ECO:0000256" key="11">
    <source>
        <dbReference type="ARBA" id="ARBA00049534"/>
    </source>
</evidence>
<keyword evidence="8 12" id="KW-0368">Histidine biosynthesis</keyword>
<dbReference type="GO" id="GO:0000105">
    <property type="term" value="P:L-histidine biosynthetic process"/>
    <property type="evidence" value="ECO:0007669"/>
    <property type="project" value="UniProtKB-UniRule"/>
</dbReference>
<feature type="active site" evidence="12 13">
    <location>
        <position position="179"/>
    </location>
</feature>
<evidence type="ECO:0000313" key="15">
    <source>
        <dbReference type="EMBL" id="OIP85269.1"/>
    </source>
</evidence>
<dbReference type="EC" id="4.3.2.10" evidence="12"/>
<dbReference type="FunFam" id="3.40.50.880:FF:000009">
    <property type="entry name" value="Imidazole glycerol phosphate synthase subunit HisH"/>
    <property type="match status" value="1"/>
</dbReference>
<dbReference type="NCBIfam" id="TIGR01855">
    <property type="entry name" value="IMP_synth_hisH"/>
    <property type="match status" value="1"/>
</dbReference>
<dbReference type="SUPFAM" id="SSF52317">
    <property type="entry name" value="Class I glutamine amidotransferase-like"/>
    <property type="match status" value="1"/>
</dbReference>
<dbReference type="GO" id="GO:0000107">
    <property type="term" value="F:imidazoleglycerol-phosphate synthase activity"/>
    <property type="evidence" value="ECO:0007669"/>
    <property type="project" value="UniProtKB-UniRule"/>
</dbReference>
<evidence type="ECO:0000256" key="10">
    <source>
        <dbReference type="ARBA" id="ARBA00047838"/>
    </source>
</evidence>
<comment type="pathway">
    <text evidence="2 12">Amino-acid biosynthesis; L-histidine biosynthesis; L-histidine from 5-phospho-alpha-D-ribose 1-diphosphate: step 5/9.</text>
</comment>